<reference evidence="2 3" key="1">
    <citation type="submission" date="2020-02" db="EMBL/GenBank/DDBJ databases">
        <authorList>
            <person name="Ma Q."/>
            <person name="Huang Y."/>
            <person name="Song X."/>
            <person name="Pei D."/>
        </authorList>
    </citation>
    <scope>NUCLEOTIDE SEQUENCE [LARGE SCALE GENOMIC DNA]</scope>
    <source>
        <strain evidence="2">Sxm20200214</strain>
        <tissue evidence="2">Leaf</tissue>
    </source>
</reference>
<name>A0A8X7S3X6_BRACI</name>
<comment type="caution">
    <text evidence="2">The sequence shown here is derived from an EMBL/GenBank/DDBJ whole genome shotgun (WGS) entry which is preliminary data.</text>
</comment>
<evidence type="ECO:0000256" key="1">
    <source>
        <dbReference type="SAM" id="MobiDB-lite"/>
    </source>
</evidence>
<sequence length="146" mass="16031">MFSFPTEERSVSNAYNVSEICLNLPMIEVGKFIASLPKDDLPLAIVESKYAAIANGVSDKDDFFIHTPRKTIAQMKETKAHTPNLAVGTVTRPMDAKEAAVGRSGRMMETRQKDKEKEKDTGKDLAPGERTPKVSDANQRPSPSHG</sequence>
<evidence type="ECO:0000313" key="3">
    <source>
        <dbReference type="Proteomes" id="UP000886595"/>
    </source>
</evidence>
<keyword evidence="3" id="KW-1185">Reference proteome</keyword>
<dbReference type="EMBL" id="JAAMPC010000008">
    <property type="protein sequence ID" value="KAG2298788.1"/>
    <property type="molecule type" value="Genomic_DNA"/>
</dbReference>
<proteinExistence type="predicted"/>
<evidence type="ECO:0000313" key="2">
    <source>
        <dbReference type="EMBL" id="KAG2298788.1"/>
    </source>
</evidence>
<feature type="compositionally biased region" description="Polar residues" evidence="1">
    <location>
        <begin position="136"/>
        <end position="146"/>
    </location>
</feature>
<dbReference type="Proteomes" id="UP000886595">
    <property type="component" value="Unassembled WGS sequence"/>
</dbReference>
<accession>A0A8X7S3X6</accession>
<organism evidence="2 3">
    <name type="scientific">Brassica carinata</name>
    <name type="common">Ethiopian mustard</name>
    <name type="synonym">Abyssinian cabbage</name>
    <dbReference type="NCBI Taxonomy" id="52824"/>
    <lineage>
        <taxon>Eukaryota</taxon>
        <taxon>Viridiplantae</taxon>
        <taxon>Streptophyta</taxon>
        <taxon>Embryophyta</taxon>
        <taxon>Tracheophyta</taxon>
        <taxon>Spermatophyta</taxon>
        <taxon>Magnoliopsida</taxon>
        <taxon>eudicotyledons</taxon>
        <taxon>Gunneridae</taxon>
        <taxon>Pentapetalae</taxon>
        <taxon>rosids</taxon>
        <taxon>malvids</taxon>
        <taxon>Brassicales</taxon>
        <taxon>Brassicaceae</taxon>
        <taxon>Brassiceae</taxon>
        <taxon>Brassica</taxon>
    </lineage>
</organism>
<gene>
    <name evidence="2" type="ORF">Bca52824_035260</name>
</gene>
<feature type="region of interest" description="Disordered" evidence="1">
    <location>
        <begin position="77"/>
        <end position="146"/>
    </location>
</feature>
<dbReference type="AlphaFoldDB" id="A0A8X7S3X6"/>
<dbReference type="OrthoDB" id="1112204at2759"/>
<feature type="compositionally biased region" description="Basic and acidic residues" evidence="1">
    <location>
        <begin position="94"/>
        <end position="133"/>
    </location>
</feature>
<protein>
    <submittedName>
        <fullName evidence="2">Uncharacterized protein</fullName>
    </submittedName>
</protein>